<evidence type="ECO:0000313" key="1">
    <source>
        <dbReference type="EMBL" id="MDO7785677.1"/>
    </source>
</evidence>
<keyword evidence="2" id="KW-1185">Reference proteome</keyword>
<dbReference type="Proteomes" id="UP001172911">
    <property type="component" value="Unassembled WGS sequence"/>
</dbReference>
<reference evidence="1" key="1">
    <citation type="journal article" date="2023" name="J. Hazard. Mater.">
        <title>Anaerobic biodegradation of pyrene and benzo[a]pyrene by a new sulfate-reducing Desulforamulus aquiferis strain DSA.</title>
        <authorList>
            <person name="Zhang Z."/>
            <person name="Sun J."/>
            <person name="Gong X."/>
            <person name="Wang C."/>
            <person name="Wang H."/>
        </authorList>
    </citation>
    <scope>NUCLEOTIDE SEQUENCE</scope>
    <source>
        <strain evidence="1">DSA</strain>
    </source>
</reference>
<dbReference type="AlphaFoldDB" id="A0AAW7Z8D5"/>
<protein>
    <submittedName>
        <fullName evidence="1">Uncharacterized protein</fullName>
    </submittedName>
</protein>
<gene>
    <name evidence="1" type="ORF">P6N53_00330</name>
</gene>
<accession>A0AAW7Z8D5</accession>
<name>A0AAW7Z8D5_9FIRM</name>
<sequence length="40" mass="4318">MISAAKSLGSVDLAVETRKVVNSSIEEKAKDILKTKLKES</sequence>
<dbReference type="EMBL" id="JARPTC010000001">
    <property type="protein sequence ID" value="MDO7785677.1"/>
    <property type="molecule type" value="Genomic_DNA"/>
</dbReference>
<evidence type="ECO:0000313" key="2">
    <source>
        <dbReference type="Proteomes" id="UP001172911"/>
    </source>
</evidence>
<organism evidence="1 2">
    <name type="scientific">Desulforamulus aquiferis</name>
    <dbReference type="NCBI Taxonomy" id="1397668"/>
    <lineage>
        <taxon>Bacteria</taxon>
        <taxon>Bacillati</taxon>
        <taxon>Bacillota</taxon>
        <taxon>Clostridia</taxon>
        <taxon>Eubacteriales</taxon>
        <taxon>Peptococcaceae</taxon>
        <taxon>Desulforamulus</taxon>
    </lineage>
</organism>
<proteinExistence type="predicted"/>
<reference evidence="1" key="2">
    <citation type="submission" date="2023-03" db="EMBL/GenBank/DDBJ databases">
        <authorList>
            <person name="Zhang Z."/>
        </authorList>
    </citation>
    <scope>NUCLEOTIDE SEQUENCE</scope>
    <source>
        <strain evidence="1">DSA</strain>
    </source>
</reference>
<comment type="caution">
    <text evidence="1">The sequence shown here is derived from an EMBL/GenBank/DDBJ whole genome shotgun (WGS) entry which is preliminary data.</text>
</comment>